<dbReference type="KEGG" id="vg:19526066"/>
<keyword evidence="2" id="KW-0808">Transferase</keyword>
<keyword evidence="3" id="KW-0547">Nucleotide-binding</keyword>
<dbReference type="GO" id="GO:0005524">
    <property type="term" value="F:ATP binding"/>
    <property type="evidence" value="ECO:0007669"/>
    <property type="project" value="UniProtKB-KW"/>
</dbReference>
<evidence type="ECO:0000256" key="5">
    <source>
        <dbReference type="ARBA" id="ARBA00022840"/>
    </source>
</evidence>
<evidence type="ECO:0000256" key="3">
    <source>
        <dbReference type="ARBA" id="ARBA00022741"/>
    </source>
</evidence>
<dbReference type="PANTHER" id="PTHR10210:SF32">
    <property type="entry name" value="RIBOSE-PHOSPHATE PYROPHOSPHOKINASE 2"/>
    <property type="match status" value="1"/>
</dbReference>
<evidence type="ECO:0000256" key="4">
    <source>
        <dbReference type="ARBA" id="ARBA00022777"/>
    </source>
</evidence>
<dbReference type="SUPFAM" id="SSF53271">
    <property type="entry name" value="PRTase-like"/>
    <property type="match status" value="2"/>
</dbReference>
<dbReference type="InterPro" id="IPR005946">
    <property type="entry name" value="Rib-P_diPkinase"/>
</dbReference>
<dbReference type="GO" id="GO:0006164">
    <property type="term" value="P:purine nucleotide biosynthetic process"/>
    <property type="evidence" value="ECO:0007669"/>
    <property type="project" value="TreeGrafter"/>
</dbReference>
<dbReference type="GO" id="GO:0004749">
    <property type="term" value="F:ribose phosphate diphosphokinase activity"/>
    <property type="evidence" value="ECO:0007669"/>
    <property type="project" value="UniProtKB-EC"/>
</dbReference>
<dbReference type="GO" id="GO:0002189">
    <property type="term" value="C:ribose phosphate diphosphokinase complex"/>
    <property type="evidence" value="ECO:0007669"/>
    <property type="project" value="TreeGrafter"/>
</dbReference>
<dbReference type="GO" id="GO:0000287">
    <property type="term" value="F:magnesium ion binding"/>
    <property type="evidence" value="ECO:0007669"/>
    <property type="project" value="InterPro"/>
</dbReference>
<evidence type="ECO:0000256" key="2">
    <source>
        <dbReference type="ARBA" id="ARBA00022679"/>
    </source>
</evidence>
<dbReference type="GO" id="GO:0016301">
    <property type="term" value="F:kinase activity"/>
    <property type="evidence" value="ECO:0007669"/>
    <property type="project" value="UniProtKB-KW"/>
</dbReference>
<dbReference type="GeneID" id="19526066"/>
<dbReference type="RefSeq" id="YP_009036515.1">
    <property type="nucleotide sequence ID" value="NC_024213.1"/>
</dbReference>
<keyword evidence="5" id="KW-0067">ATP-binding</keyword>
<dbReference type="InterPro" id="IPR000836">
    <property type="entry name" value="PRTase_dom"/>
</dbReference>
<evidence type="ECO:0000313" key="8">
    <source>
        <dbReference type="Proteomes" id="UP000026900"/>
    </source>
</evidence>
<organism evidence="7 8">
    <name type="scientific">Bacillus phage Hakuna</name>
    <dbReference type="NCBI Taxonomy" id="1486659"/>
    <lineage>
        <taxon>Viruses</taxon>
        <taxon>Duplodnaviria</taxon>
        <taxon>Heunggongvirae</taxon>
        <taxon>Uroviricota</taxon>
        <taxon>Caudoviricetes</taxon>
        <taxon>Herelleviridae</taxon>
        <taxon>Bastillevirinae</taxon>
        <taxon>Wphvirus</taxon>
        <taxon>Wphvirus hakuna</taxon>
    </lineage>
</organism>
<dbReference type="PANTHER" id="PTHR10210">
    <property type="entry name" value="RIBOSE-PHOSPHATE DIPHOSPHOKINASE FAMILY MEMBER"/>
    <property type="match status" value="1"/>
</dbReference>
<sequence>MIKVNDELVVVTEFPNKEILLNGGAIQAAASRTDIPVIEFKYEDNSDLINLMFVKRHLDNHGISDKIILKVRYMPYSRMDREEGNSVFTLKYVGEFINSLNFHKVMIIEPHSNVTPAVVNKTLSVFPTKVHFMEQTLKIINFNKDEDYLLFPDAGAAGRYKDLKGFKTLIGHKERDFTTGNITGFSVLGDMKAGKKVLIVDDLISKGGTFVGYFNGAYSGAAVTAKEMGAKSVYLLTTHCEKTIFDGEILKTDYIDEVFTSDSMLDETDVHPKLTILK</sequence>
<keyword evidence="8" id="KW-1185">Reference proteome</keyword>
<reference evidence="8" key="1">
    <citation type="submission" date="2014-09" db="EMBL/GenBank/DDBJ databases">
        <authorList>
            <person name="Sauder A.B."/>
            <person name="McKenzie Q.R."/>
            <person name="Temple L.M."/>
            <person name="Alexis B.K."/>
            <person name="Al-Atrache Z."/>
            <person name="Lewis L.O."/>
            <person name="Loesser-Casey K.E."/>
            <person name="Mitchell K.J."/>
        </authorList>
    </citation>
    <scope>NUCLEOTIDE SEQUENCE [LARGE SCALE GENOMIC DNA]</scope>
</reference>
<dbReference type="CDD" id="cd06223">
    <property type="entry name" value="PRTases_typeI"/>
    <property type="match status" value="1"/>
</dbReference>
<dbReference type="InterPro" id="IPR029057">
    <property type="entry name" value="PRTase-like"/>
</dbReference>
<comment type="catalytic activity">
    <reaction evidence="6">
        <text>D-ribose 5-phosphate + ATP = 5-phospho-alpha-D-ribose 1-diphosphate + AMP + H(+)</text>
        <dbReference type="Rhea" id="RHEA:15609"/>
        <dbReference type="ChEBI" id="CHEBI:15378"/>
        <dbReference type="ChEBI" id="CHEBI:30616"/>
        <dbReference type="ChEBI" id="CHEBI:58017"/>
        <dbReference type="ChEBI" id="CHEBI:78346"/>
        <dbReference type="ChEBI" id="CHEBI:456215"/>
        <dbReference type="EC" id="2.7.6.1"/>
    </reaction>
</comment>
<accession>A0A024B0C8</accession>
<dbReference type="Gene3D" id="3.40.50.2020">
    <property type="match status" value="2"/>
</dbReference>
<name>A0A024B0C8_9CAUD</name>
<proteinExistence type="predicted"/>
<dbReference type="GO" id="GO:0006015">
    <property type="term" value="P:5-phosphoribose 1-diphosphate biosynthetic process"/>
    <property type="evidence" value="ECO:0007669"/>
    <property type="project" value="TreeGrafter"/>
</dbReference>
<dbReference type="Proteomes" id="UP000026900">
    <property type="component" value="Segment"/>
</dbReference>
<keyword evidence="4 7" id="KW-0418">Kinase</keyword>
<dbReference type="EC" id="2.7.6.1" evidence="1"/>
<evidence type="ECO:0000256" key="6">
    <source>
        <dbReference type="ARBA" id="ARBA00049535"/>
    </source>
</evidence>
<protein>
    <recommendedName>
        <fullName evidence="1">ribose-phosphate diphosphokinase</fullName>
        <ecNumber evidence="1">2.7.6.1</ecNumber>
    </recommendedName>
</protein>
<evidence type="ECO:0000256" key="1">
    <source>
        <dbReference type="ARBA" id="ARBA00013247"/>
    </source>
</evidence>
<dbReference type="EMBL" id="KJ489399">
    <property type="protein sequence ID" value="AHZ10084.1"/>
    <property type="molecule type" value="Genomic_DNA"/>
</dbReference>
<evidence type="ECO:0000313" key="7">
    <source>
        <dbReference type="EMBL" id="AHZ10084.1"/>
    </source>
</evidence>